<dbReference type="EMBL" id="CAAKNF010000194">
    <property type="protein sequence ID" value="VIO95319.1"/>
    <property type="molecule type" value="Genomic_DNA"/>
</dbReference>
<reference evidence="3" key="3">
    <citation type="submission" date="2019-12" db="UniProtKB">
        <authorList>
            <consortium name="WormBaseParasite"/>
        </authorList>
    </citation>
    <scope>IDENTIFICATION</scope>
</reference>
<dbReference type="WBParaSite" id="Bm17596.1">
    <property type="protein sequence ID" value="Bm17596.1"/>
    <property type="gene ID" value="WBGene00268739"/>
</dbReference>
<dbReference type="GeneID" id="66058883"/>
<protein>
    <submittedName>
        <fullName evidence="1 3">Uncharacterized protein</fullName>
    </submittedName>
</protein>
<evidence type="ECO:0000313" key="1">
    <source>
        <dbReference type="EMBL" id="VIO95319.1"/>
    </source>
</evidence>
<dbReference type="Proteomes" id="UP000006672">
    <property type="component" value="Unassembled WGS sequence"/>
</dbReference>
<reference evidence="1" key="2">
    <citation type="submission" date="2019-04" db="EMBL/GenBank/DDBJ databases">
        <authorList>
            <person name="Howe K."/>
            <person name="Paulini M."/>
            <person name="Williams G."/>
        </authorList>
    </citation>
    <scope>NUCLEOTIDE SEQUENCE [LARGE SCALE GENOMIC DNA]</scope>
    <source>
        <strain evidence="1">FR3</strain>
    </source>
</reference>
<dbReference type="RefSeq" id="XP_042935605.1">
    <property type="nucleotide sequence ID" value="XM_043079671.1"/>
</dbReference>
<reference evidence="2" key="1">
    <citation type="journal article" date="2007" name="Science">
        <title>Draft genome of the filarial nematode parasite Brugia malayi.</title>
        <authorList>
            <person name="Ghedin E."/>
            <person name="Wang S."/>
            <person name="Spiro D."/>
            <person name="Caler E."/>
            <person name="Zhao Q."/>
            <person name="Crabtree J."/>
            <person name="Allen J.E."/>
            <person name="Delcher A.L."/>
            <person name="Guiliano D.B."/>
            <person name="Miranda-Saavedra D."/>
            <person name="Angiuoli S.V."/>
            <person name="Creasy T."/>
            <person name="Amedeo P."/>
            <person name="Haas B."/>
            <person name="El-Sayed N.M."/>
            <person name="Wortman J.R."/>
            <person name="Feldblyum T."/>
            <person name="Tallon L."/>
            <person name="Schatz M."/>
            <person name="Shumway M."/>
            <person name="Koo H."/>
            <person name="Salzberg S.L."/>
            <person name="Schobel S."/>
            <person name="Pertea M."/>
            <person name="Pop M."/>
            <person name="White O."/>
            <person name="Barton G.J."/>
            <person name="Carlow C.K."/>
            <person name="Crawford M.J."/>
            <person name="Daub J."/>
            <person name="Dimmic M.W."/>
            <person name="Estes C.F."/>
            <person name="Foster J.M."/>
            <person name="Ganatra M."/>
            <person name="Gregory W.F."/>
            <person name="Johnson N.M."/>
            <person name="Jin J."/>
            <person name="Komuniecki R."/>
            <person name="Korf I."/>
            <person name="Kumar S."/>
            <person name="Laney S."/>
            <person name="Li B.W."/>
            <person name="Li W."/>
            <person name="Lindblom T.H."/>
            <person name="Lustigman S."/>
            <person name="Ma D."/>
            <person name="Maina C.V."/>
            <person name="Martin D.M."/>
            <person name="McCarter J.P."/>
            <person name="McReynolds L."/>
            <person name="Mitreva M."/>
            <person name="Nutman T.B."/>
            <person name="Parkinson J."/>
            <person name="Peregrin-Alvarez J.M."/>
            <person name="Poole C."/>
            <person name="Ren Q."/>
            <person name="Saunders L."/>
            <person name="Sluder A.E."/>
            <person name="Smith K."/>
            <person name="Stanke M."/>
            <person name="Unnasch T.R."/>
            <person name="Ware J."/>
            <person name="Wei A.D."/>
            <person name="Weil G."/>
            <person name="Williams D.J."/>
            <person name="Zhang Y."/>
            <person name="Williams S.A."/>
            <person name="Fraser-Liggett C."/>
            <person name="Slatko B."/>
            <person name="Blaxter M.L."/>
            <person name="Scott A.L."/>
        </authorList>
    </citation>
    <scope>NUCLEOTIDE SEQUENCE</scope>
    <source>
        <strain evidence="2">FR3</strain>
    </source>
</reference>
<keyword evidence="2" id="KW-1185">Reference proteome</keyword>
<sequence>MQGDTTPIRKGSTQRGVRKEEARYKYHYFPAGKVLTSLIIFNVSAHRIAPQLEGAQQSHSIAILAV</sequence>
<evidence type="ECO:0000313" key="2">
    <source>
        <dbReference type="Proteomes" id="UP000006672"/>
    </source>
</evidence>
<gene>
    <name evidence="1 3" type="primary">Bm17596</name>
    <name evidence="1" type="ORF">BM_BM17596</name>
</gene>
<accession>A0A5S6PDU4</accession>
<proteinExistence type="predicted"/>
<name>A0A4E9FGF5_BRUMA</name>
<dbReference type="AlphaFoldDB" id="A0A4E9FGF5"/>
<dbReference type="CTD" id="66058883"/>
<accession>A0A4E9FGF5</accession>
<organism evidence="1">
    <name type="scientific">Brugia malayi</name>
    <name type="common">Filarial nematode worm</name>
    <dbReference type="NCBI Taxonomy" id="6279"/>
    <lineage>
        <taxon>Eukaryota</taxon>
        <taxon>Metazoa</taxon>
        <taxon>Ecdysozoa</taxon>
        <taxon>Nematoda</taxon>
        <taxon>Chromadorea</taxon>
        <taxon>Rhabditida</taxon>
        <taxon>Spirurina</taxon>
        <taxon>Spiruromorpha</taxon>
        <taxon>Filarioidea</taxon>
        <taxon>Onchocercidae</taxon>
        <taxon>Brugia</taxon>
    </lineage>
</organism>
<evidence type="ECO:0000313" key="3">
    <source>
        <dbReference type="WBParaSite" id="Bm17596.1"/>
    </source>
</evidence>
<dbReference type="KEGG" id="bmy:BM_BM17596"/>